<dbReference type="Gene3D" id="3.40.50.12170">
    <property type="entry name" value="Uncharacterised protein PF07075, DUF1343"/>
    <property type="match status" value="1"/>
</dbReference>
<dbReference type="EMBL" id="MGDD01000066">
    <property type="protein sequence ID" value="OGL47610.1"/>
    <property type="molecule type" value="Genomic_DNA"/>
</dbReference>
<dbReference type="Gene3D" id="3.90.1150.140">
    <property type="match status" value="1"/>
</dbReference>
<evidence type="ECO:0000313" key="4">
    <source>
        <dbReference type="Proteomes" id="UP000179266"/>
    </source>
</evidence>
<dbReference type="InterPro" id="IPR008302">
    <property type="entry name" value="NamZ"/>
</dbReference>
<evidence type="ECO:0008006" key="5">
    <source>
        <dbReference type="Google" id="ProtNLM"/>
    </source>
</evidence>
<dbReference type="Proteomes" id="UP000179266">
    <property type="component" value="Unassembled WGS sequence"/>
</dbReference>
<dbReference type="GO" id="GO:0033922">
    <property type="term" value="F:peptidoglycan beta-N-acetylmuramidase activity"/>
    <property type="evidence" value="ECO:0007669"/>
    <property type="project" value="InterPro"/>
</dbReference>
<feature type="domain" description="Peptidoglycan beta-N-acetylmuramidase NamZ C-terminal" evidence="2">
    <location>
        <begin position="32"/>
        <end position="191"/>
    </location>
</feature>
<dbReference type="Pfam" id="PF07075">
    <property type="entry name" value="NamZ_N"/>
    <property type="match status" value="1"/>
</dbReference>
<sequence>MKNWERSMDYSQTGLSWVQPSPNMPTLDTAWVYPGMCLIEGTNISEGRGTTKPFEIIGTPYIDPDELAHVLNNLGLQGTTFRPLTFIPTFQKWCGQNCGGVQIHVTDRKQFKPFLTGIAVIREIAHMYPESFKWRNPPYEFETIKMPIDILTGDSSISHMINNYAPLEIIESSWQKDLDSFQKLRKQFLIYK</sequence>
<evidence type="ECO:0000259" key="1">
    <source>
        <dbReference type="Pfam" id="PF07075"/>
    </source>
</evidence>
<name>A0A1F7S1P1_9BACT</name>
<proteinExistence type="predicted"/>
<accession>A0A1F7S1P1</accession>
<dbReference type="AlphaFoldDB" id="A0A1F7S1P1"/>
<protein>
    <recommendedName>
        <fullName evidence="5">DUF1343 domain-containing protein</fullName>
    </recommendedName>
</protein>
<dbReference type="InterPro" id="IPR048503">
    <property type="entry name" value="NamZ_C"/>
</dbReference>
<organism evidence="3 4">
    <name type="scientific">Candidatus Schekmanbacteria bacterium RBG_13_48_7</name>
    <dbReference type="NCBI Taxonomy" id="1817878"/>
    <lineage>
        <taxon>Bacteria</taxon>
        <taxon>Candidatus Schekmaniibacteriota</taxon>
    </lineage>
</organism>
<dbReference type="InterPro" id="IPR048502">
    <property type="entry name" value="NamZ_N"/>
</dbReference>
<evidence type="ECO:0000259" key="2">
    <source>
        <dbReference type="Pfam" id="PF20732"/>
    </source>
</evidence>
<evidence type="ECO:0000313" key="3">
    <source>
        <dbReference type="EMBL" id="OGL47610.1"/>
    </source>
</evidence>
<reference evidence="3 4" key="1">
    <citation type="journal article" date="2016" name="Nat. Commun.">
        <title>Thousands of microbial genomes shed light on interconnected biogeochemical processes in an aquifer system.</title>
        <authorList>
            <person name="Anantharaman K."/>
            <person name="Brown C.T."/>
            <person name="Hug L.A."/>
            <person name="Sharon I."/>
            <person name="Castelle C.J."/>
            <person name="Probst A.J."/>
            <person name="Thomas B.C."/>
            <person name="Singh A."/>
            <person name="Wilkins M.J."/>
            <person name="Karaoz U."/>
            <person name="Brodie E.L."/>
            <person name="Williams K.H."/>
            <person name="Hubbard S.S."/>
            <person name="Banfield J.F."/>
        </authorList>
    </citation>
    <scope>NUCLEOTIDE SEQUENCE [LARGE SCALE GENOMIC DNA]</scope>
</reference>
<dbReference type="Pfam" id="PF20732">
    <property type="entry name" value="NamZ_C"/>
    <property type="match status" value="1"/>
</dbReference>
<comment type="caution">
    <text evidence="3">The sequence shown here is derived from an EMBL/GenBank/DDBJ whole genome shotgun (WGS) entry which is preliminary data.</text>
</comment>
<gene>
    <name evidence="3" type="ORF">A2161_15490</name>
</gene>
<dbReference type="PANTHER" id="PTHR42915:SF1">
    <property type="entry name" value="PEPTIDOGLYCAN BETA-N-ACETYLMURAMIDASE NAMZ"/>
    <property type="match status" value="1"/>
</dbReference>
<feature type="domain" description="Peptidoglycan beta-N-acetylmuramidase NamZ N-terminal" evidence="1">
    <location>
        <begin position="1"/>
        <end position="27"/>
    </location>
</feature>
<dbReference type="PANTHER" id="PTHR42915">
    <property type="entry name" value="HYPOTHETICAL 460 KDA PROTEIN IN FEUA-SIGW INTERGENIC REGION [PRECURSOR]"/>
    <property type="match status" value="1"/>
</dbReference>